<comment type="caution">
    <text evidence="1">The sequence shown here is derived from an EMBL/GenBank/DDBJ whole genome shotgun (WGS) entry which is preliminary data.</text>
</comment>
<gene>
    <name evidence="1" type="ORF">F5878DRAFT_728280</name>
</gene>
<keyword evidence="2" id="KW-1185">Reference proteome</keyword>
<accession>A0AA38P107</accession>
<protein>
    <submittedName>
        <fullName evidence="1">Uncharacterized protein</fullName>
    </submittedName>
</protein>
<organism evidence="1 2">
    <name type="scientific">Lentinula raphanica</name>
    <dbReference type="NCBI Taxonomy" id="153919"/>
    <lineage>
        <taxon>Eukaryota</taxon>
        <taxon>Fungi</taxon>
        <taxon>Dikarya</taxon>
        <taxon>Basidiomycota</taxon>
        <taxon>Agaricomycotina</taxon>
        <taxon>Agaricomycetes</taxon>
        <taxon>Agaricomycetidae</taxon>
        <taxon>Agaricales</taxon>
        <taxon>Marasmiineae</taxon>
        <taxon>Omphalotaceae</taxon>
        <taxon>Lentinula</taxon>
    </lineage>
</organism>
<evidence type="ECO:0000313" key="2">
    <source>
        <dbReference type="Proteomes" id="UP001163846"/>
    </source>
</evidence>
<sequence>MILALVCIIVAPPPPHTPPIMPPPKYLSTNNHQQQTQRAMELCCNPSTRLLVVTVDLEPIAILALHAGSVSDPDQILFDPWDIDASTTKYCLVKVQTPPLQGTHVSILGDQEAKDLFAKFLPLPRPHFLHDHRNNDYKFVYLHVATEAFSWDHPSSAALGPPFAYFISCQSIKTLYDENACMYEANGVKLPSDSGHLKGRLVLGAELGKLRTSRGTQHTEHEGRPLFEV</sequence>
<dbReference type="Proteomes" id="UP001163846">
    <property type="component" value="Unassembled WGS sequence"/>
</dbReference>
<reference evidence="1" key="1">
    <citation type="submission" date="2022-08" db="EMBL/GenBank/DDBJ databases">
        <authorList>
            <consortium name="DOE Joint Genome Institute"/>
            <person name="Min B."/>
            <person name="Riley R."/>
            <person name="Sierra-Patev S."/>
            <person name="Naranjo-Ortiz M."/>
            <person name="Looney B."/>
            <person name="Konkel Z."/>
            <person name="Slot J.C."/>
            <person name="Sakamoto Y."/>
            <person name="Steenwyk J.L."/>
            <person name="Rokas A."/>
            <person name="Carro J."/>
            <person name="Camarero S."/>
            <person name="Ferreira P."/>
            <person name="Molpeceres G."/>
            <person name="Ruiz-Duenas F.J."/>
            <person name="Serrano A."/>
            <person name="Henrissat B."/>
            <person name="Drula E."/>
            <person name="Hughes K.W."/>
            <person name="Mata J.L."/>
            <person name="Ishikawa N.K."/>
            <person name="Vargas-Isla R."/>
            <person name="Ushijima S."/>
            <person name="Smith C.A."/>
            <person name="Ahrendt S."/>
            <person name="Andreopoulos W."/>
            <person name="He G."/>
            <person name="Labutti K."/>
            <person name="Lipzen A."/>
            <person name="Ng V."/>
            <person name="Sandor L."/>
            <person name="Barry K."/>
            <person name="Martinez A.T."/>
            <person name="Xiao Y."/>
            <person name="Gibbons J.G."/>
            <person name="Terashima K."/>
            <person name="Hibbett D.S."/>
            <person name="Grigoriev I.V."/>
        </authorList>
    </citation>
    <scope>NUCLEOTIDE SEQUENCE</scope>
    <source>
        <strain evidence="1">TFB9207</strain>
    </source>
</reference>
<dbReference type="AlphaFoldDB" id="A0AA38P107"/>
<proteinExistence type="predicted"/>
<evidence type="ECO:0000313" key="1">
    <source>
        <dbReference type="EMBL" id="KAJ3834338.1"/>
    </source>
</evidence>
<name>A0AA38P107_9AGAR</name>
<dbReference type="EMBL" id="MU806547">
    <property type="protein sequence ID" value="KAJ3834338.1"/>
    <property type="molecule type" value="Genomic_DNA"/>
</dbReference>